<reference evidence="2" key="1">
    <citation type="submission" date="2020-07" db="EMBL/GenBank/DDBJ databases">
        <title>Genome sequence and genetic diversity analysis of an under-domesticated orphan crop, white fonio (Digitaria exilis).</title>
        <authorList>
            <person name="Bennetzen J.L."/>
            <person name="Chen S."/>
            <person name="Ma X."/>
            <person name="Wang X."/>
            <person name="Yssel A.E.J."/>
            <person name="Chaluvadi S.R."/>
            <person name="Johnson M."/>
            <person name="Gangashetty P."/>
            <person name="Hamidou F."/>
            <person name="Sanogo M.D."/>
            <person name="Zwaenepoel A."/>
            <person name="Wallace J."/>
            <person name="Van De Peer Y."/>
            <person name="Van Deynze A."/>
        </authorList>
    </citation>
    <scope>NUCLEOTIDE SEQUENCE</scope>
    <source>
        <tissue evidence="2">Leaves</tissue>
    </source>
</reference>
<name>A0A835BF10_9POAL</name>
<accession>A0A835BF10</accession>
<dbReference type="EMBL" id="JACEFO010001897">
    <property type="protein sequence ID" value="KAF8695244.1"/>
    <property type="molecule type" value="Genomic_DNA"/>
</dbReference>
<evidence type="ECO:0000313" key="2">
    <source>
        <dbReference type="EMBL" id="KAF8695244.1"/>
    </source>
</evidence>
<feature type="transmembrane region" description="Helical" evidence="1">
    <location>
        <begin position="38"/>
        <end position="66"/>
    </location>
</feature>
<keyword evidence="1" id="KW-0472">Membrane</keyword>
<keyword evidence="1" id="KW-0812">Transmembrane</keyword>
<comment type="caution">
    <text evidence="2">The sequence shown here is derived from an EMBL/GenBank/DDBJ whole genome shotgun (WGS) entry which is preliminary data.</text>
</comment>
<sequence length="89" mass="9964">MATAQRVAHRVRCPQPIPCLCGTPFCEGPGFFSPATRFVFYFLFFKKSFSLAGLFAIVGGFSSISLKEGTNEDKRKLLLICFVQVRYMA</sequence>
<proteinExistence type="predicted"/>
<protein>
    <submittedName>
        <fullName evidence="2">Uncharacterized protein</fullName>
    </submittedName>
</protein>
<organism evidence="2 3">
    <name type="scientific">Digitaria exilis</name>
    <dbReference type="NCBI Taxonomy" id="1010633"/>
    <lineage>
        <taxon>Eukaryota</taxon>
        <taxon>Viridiplantae</taxon>
        <taxon>Streptophyta</taxon>
        <taxon>Embryophyta</taxon>
        <taxon>Tracheophyta</taxon>
        <taxon>Spermatophyta</taxon>
        <taxon>Magnoliopsida</taxon>
        <taxon>Liliopsida</taxon>
        <taxon>Poales</taxon>
        <taxon>Poaceae</taxon>
        <taxon>PACMAD clade</taxon>
        <taxon>Panicoideae</taxon>
        <taxon>Panicodae</taxon>
        <taxon>Paniceae</taxon>
        <taxon>Anthephorinae</taxon>
        <taxon>Digitaria</taxon>
    </lineage>
</organism>
<keyword evidence="1" id="KW-1133">Transmembrane helix</keyword>
<evidence type="ECO:0000256" key="1">
    <source>
        <dbReference type="SAM" id="Phobius"/>
    </source>
</evidence>
<keyword evidence="3" id="KW-1185">Reference proteome</keyword>
<evidence type="ECO:0000313" key="3">
    <source>
        <dbReference type="Proteomes" id="UP000636709"/>
    </source>
</evidence>
<gene>
    <name evidence="2" type="ORF">HU200_037459</name>
</gene>
<dbReference type="AlphaFoldDB" id="A0A835BF10"/>
<dbReference type="Proteomes" id="UP000636709">
    <property type="component" value="Unassembled WGS sequence"/>
</dbReference>